<protein>
    <submittedName>
        <fullName evidence="2">Uncharacterized protein</fullName>
    </submittedName>
</protein>
<accession>A0A7I7ZUY5</accession>
<gene>
    <name evidence="2" type="ORF">C1S79_24990</name>
</gene>
<dbReference type="EMBL" id="POTM01000059">
    <property type="protein sequence ID" value="TLH61135.1"/>
    <property type="molecule type" value="Genomic_DNA"/>
</dbReference>
<evidence type="ECO:0000256" key="1">
    <source>
        <dbReference type="SAM" id="MobiDB-lite"/>
    </source>
</evidence>
<reference evidence="2 3" key="1">
    <citation type="submission" date="2018-01" db="EMBL/GenBank/DDBJ databases">
        <title>Comparative genomics of Mycobacterium mucogenicum and Mycobacterium neoaurum clade members emphasizing tRNA and non-coding RNA.</title>
        <authorList>
            <person name="Behra P.R.K."/>
            <person name="Pettersson B.M.F."/>
            <person name="Das S."/>
            <person name="Dasgupta S."/>
            <person name="Kirsebom L.A."/>
        </authorList>
    </citation>
    <scope>NUCLEOTIDE SEQUENCE [LARGE SCALE GENOMIC DNA]</scope>
    <source>
        <strain evidence="2 3">DSM 45104</strain>
    </source>
</reference>
<evidence type="ECO:0000313" key="3">
    <source>
        <dbReference type="Proteomes" id="UP000309984"/>
    </source>
</evidence>
<proteinExistence type="predicted"/>
<dbReference type="RefSeq" id="WP_138250931.1">
    <property type="nucleotide sequence ID" value="NZ_AP022616.1"/>
</dbReference>
<dbReference type="Proteomes" id="UP000309984">
    <property type="component" value="Unassembled WGS sequence"/>
</dbReference>
<feature type="region of interest" description="Disordered" evidence="1">
    <location>
        <begin position="1"/>
        <end position="61"/>
    </location>
</feature>
<keyword evidence="3" id="KW-1185">Reference proteome</keyword>
<sequence length="61" mass="6972">MTDPRFGAGPPADDGWPETDGWADDREQQAQSWTSRIQKQLGDWFGTAEQHQNPTPDWFNP</sequence>
<organism evidence="2 3">
    <name type="scientific">Mycolicibacterium phocaicum</name>
    <dbReference type="NCBI Taxonomy" id="319706"/>
    <lineage>
        <taxon>Bacteria</taxon>
        <taxon>Bacillati</taxon>
        <taxon>Actinomycetota</taxon>
        <taxon>Actinomycetes</taxon>
        <taxon>Mycobacteriales</taxon>
        <taxon>Mycobacteriaceae</taxon>
        <taxon>Mycolicibacterium</taxon>
    </lineage>
</organism>
<feature type="compositionally biased region" description="Polar residues" evidence="1">
    <location>
        <begin position="29"/>
        <end position="38"/>
    </location>
</feature>
<name>A0A7I7ZUY5_9MYCO</name>
<comment type="caution">
    <text evidence="2">The sequence shown here is derived from an EMBL/GenBank/DDBJ whole genome shotgun (WGS) entry which is preliminary data.</text>
</comment>
<dbReference type="AlphaFoldDB" id="A0A7I7ZUY5"/>
<evidence type="ECO:0000313" key="2">
    <source>
        <dbReference type="EMBL" id="TLH61135.1"/>
    </source>
</evidence>